<sequence length="185" mass="20174">MWKIVTTIHDKREFAKFLEETKQTRFGAPTLSIFPRASSVGMAMNTSRSKLPRRSQSSFSGRLVSPSTSTCLSLCFVLRPVSGEVGSGEGMRQELRTVFEMRQEKNHRTHGDSVAACSNTSVMRSSLSPDTPPTSSVAVTRTTGASDAWPNVVLPLPEGPVTRADLMRGCSTPGHRKFPAKSQIC</sequence>
<keyword evidence="3" id="KW-1185">Reference proteome</keyword>
<name>A0A5B7G4L8_PORTR</name>
<organism evidence="2 3">
    <name type="scientific">Portunus trituberculatus</name>
    <name type="common">Swimming crab</name>
    <name type="synonym">Neptunus trituberculatus</name>
    <dbReference type="NCBI Taxonomy" id="210409"/>
    <lineage>
        <taxon>Eukaryota</taxon>
        <taxon>Metazoa</taxon>
        <taxon>Ecdysozoa</taxon>
        <taxon>Arthropoda</taxon>
        <taxon>Crustacea</taxon>
        <taxon>Multicrustacea</taxon>
        <taxon>Malacostraca</taxon>
        <taxon>Eumalacostraca</taxon>
        <taxon>Eucarida</taxon>
        <taxon>Decapoda</taxon>
        <taxon>Pleocyemata</taxon>
        <taxon>Brachyura</taxon>
        <taxon>Eubrachyura</taxon>
        <taxon>Portunoidea</taxon>
        <taxon>Portunidae</taxon>
        <taxon>Portuninae</taxon>
        <taxon>Portunus</taxon>
    </lineage>
</organism>
<comment type="caution">
    <text evidence="2">The sequence shown here is derived from an EMBL/GenBank/DDBJ whole genome shotgun (WGS) entry which is preliminary data.</text>
</comment>
<evidence type="ECO:0000313" key="3">
    <source>
        <dbReference type="Proteomes" id="UP000324222"/>
    </source>
</evidence>
<evidence type="ECO:0000259" key="1">
    <source>
        <dbReference type="Pfam" id="PF08725"/>
    </source>
</evidence>
<evidence type="ECO:0000313" key="2">
    <source>
        <dbReference type="EMBL" id="MPC52213.1"/>
    </source>
</evidence>
<dbReference type="Proteomes" id="UP000324222">
    <property type="component" value="Unassembled WGS sequence"/>
</dbReference>
<gene>
    <name evidence="2" type="ORF">E2C01_046076</name>
</gene>
<dbReference type="Pfam" id="PF08725">
    <property type="entry name" value="Integrin_b_cyt"/>
    <property type="match status" value="1"/>
</dbReference>
<protein>
    <recommendedName>
        <fullName evidence="1">Integrin beta subunit cytoplasmic domain-containing protein</fullName>
    </recommendedName>
</protein>
<reference evidence="2 3" key="1">
    <citation type="submission" date="2019-05" db="EMBL/GenBank/DDBJ databases">
        <title>Another draft genome of Portunus trituberculatus and its Hox gene families provides insights of decapod evolution.</title>
        <authorList>
            <person name="Jeong J.-H."/>
            <person name="Song I."/>
            <person name="Kim S."/>
            <person name="Choi T."/>
            <person name="Kim D."/>
            <person name="Ryu S."/>
            <person name="Kim W."/>
        </authorList>
    </citation>
    <scope>NUCLEOTIDE SEQUENCE [LARGE SCALE GENOMIC DNA]</scope>
    <source>
        <tissue evidence="2">Muscle</tissue>
    </source>
</reference>
<dbReference type="EMBL" id="VSRR010010705">
    <property type="protein sequence ID" value="MPC52213.1"/>
    <property type="molecule type" value="Genomic_DNA"/>
</dbReference>
<dbReference type="Gene3D" id="1.20.5.630">
    <property type="entry name" value="Integrin beta subunit, cytoplasmic domain"/>
    <property type="match status" value="1"/>
</dbReference>
<dbReference type="AlphaFoldDB" id="A0A5B7G4L8"/>
<feature type="domain" description="Integrin beta subunit cytoplasmic" evidence="1">
    <location>
        <begin position="3"/>
        <end position="26"/>
    </location>
</feature>
<proteinExistence type="predicted"/>
<accession>A0A5B7G4L8</accession>
<dbReference type="InterPro" id="IPR014836">
    <property type="entry name" value="Integrin_bsu_cyt_dom"/>
</dbReference>